<dbReference type="Proteomes" id="UP000224006">
    <property type="component" value="Chromosome III"/>
</dbReference>
<dbReference type="GO" id="GO:0034220">
    <property type="term" value="P:monoatomic ion transmembrane transport"/>
    <property type="evidence" value="ECO:0007669"/>
    <property type="project" value="UniProtKB-KW"/>
</dbReference>
<organism evidence="2 3">
    <name type="scientific">Besnoitia besnoiti</name>
    <name type="common">Apicomplexan protozoan</name>
    <dbReference type="NCBI Taxonomy" id="94643"/>
    <lineage>
        <taxon>Eukaryota</taxon>
        <taxon>Sar</taxon>
        <taxon>Alveolata</taxon>
        <taxon>Apicomplexa</taxon>
        <taxon>Conoidasida</taxon>
        <taxon>Coccidia</taxon>
        <taxon>Eucoccidiorida</taxon>
        <taxon>Eimeriorina</taxon>
        <taxon>Sarcocystidae</taxon>
        <taxon>Besnoitia</taxon>
    </lineage>
</organism>
<dbReference type="KEGG" id="bbes:BESB_045700"/>
<accession>A0A2A9MD12</accession>
<dbReference type="RefSeq" id="XP_029220387.1">
    <property type="nucleotide sequence ID" value="XM_029363021.1"/>
</dbReference>
<dbReference type="AlphaFoldDB" id="A0A2A9MD12"/>
<keyword evidence="2" id="KW-0406">Ion transport</keyword>
<gene>
    <name evidence="2" type="ORF">BESB_045700</name>
</gene>
<dbReference type="VEuPathDB" id="ToxoDB:BESB_045700"/>
<proteinExistence type="predicted"/>
<protein>
    <submittedName>
        <fullName evidence="2">K+ channel tetramerization domain-containing protein</fullName>
    </submittedName>
</protein>
<comment type="caution">
    <text evidence="2">The sequence shown here is derived from an EMBL/GenBank/DDBJ whole genome shotgun (WGS) entry which is preliminary data.</text>
</comment>
<sequence length="92" mass="9782">MCQAPPLSALSFQRMFEASLGSPACSRTSSPSGRGSLHNSTDRDGPDRSEEAQRRALINDDPEPPPTFGPGGVAGDSRICLGEKVFRTDADF</sequence>
<keyword evidence="3" id="KW-1185">Reference proteome</keyword>
<dbReference type="GeneID" id="40309500"/>
<feature type="compositionally biased region" description="Polar residues" evidence="1">
    <location>
        <begin position="25"/>
        <end position="39"/>
    </location>
</feature>
<evidence type="ECO:0000313" key="3">
    <source>
        <dbReference type="Proteomes" id="UP000224006"/>
    </source>
</evidence>
<evidence type="ECO:0000313" key="2">
    <source>
        <dbReference type="EMBL" id="PFH36378.1"/>
    </source>
</evidence>
<keyword evidence="2" id="KW-0813">Transport</keyword>
<dbReference type="OrthoDB" id="2414723at2759"/>
<evidence type="ECO:0000256" key="1">
    <source>
        <dbReference type="SAM" id="MobiDB-lite"/>
    </source>
</evidence>
<reference evidence="2 3" key="1">
    <citation type="submission" date="2017-09" db="EMBL/GenBank/DDBJ databases">
        <title>Genome sequencing of Besnoitia besnoiti strain Bb-Ger1.</title>
        <authorList>
            <person name="Schares G."/>
            <person name="Venepally P."/>
            <person name="Lorenzi H.A."/>
        </authorList>
    </citation>
    <scope>NUCLEOTIDE SEQUENCE [LARGE SCALE GENOMIC DNA]</scope>
    <source>
        <strain evidence="2 3">Bb-Ger1</strain>
    </source>
</reference>
<keyword evidence="2" id="KW-0407">Ion channel</keyword>
<dbReference type="EMBL" id="NWUJ01000003">
    <property type="protein sequence ID" value="PFH36378.1"/>
    <property type="molecule type" value="Genomic_DNA"/>
</dbReference>
<feature type="compositionally biased region" description="Basic and acidic residues" evidence="1">
    <location>
        <begin position="40"/>
        <end position="58"/>
    </location>
</feature>
<name>A0A2A9MD12_BESBE</name>
<feature type="region of interest" description="Disordered" evidence="1">
    <location>
        <begin position="20"/>
        <end position="76"/>
    </location>
</feature>